<keyword evidence="1" id="KW-0472">Membrane</keyword>
<evidence type="ECO:0008006" key="4">
    <source>
        <dbReference type="Google" id="ProtNLM"/>
    </source>
</evidence>
<feature type="transmembrane region" description="Helical" evidence="1">
    <location>
        <begin position="53"/>
        <end position="73"/>
    </location>
</feature>
<evidence type="ECO:0000256" key="1">
    <source>
        <dbReference type="SAM" id="Phobius"/>
    </source>
</evidence>
<dbReference type="AlphaFoldDB" id="A0A1G1XS42"/>
<name>A0A1G1XS42_9BACT</name>
<comment type="caution">
    <text evidence="2">The sequence shown here is derived from an EMBL/GenBank/DDBJ whole genome shotgun (WGS) entry which is preliminary data.</text>
</comment>
<dbReference type="PANTHER" id="PTHR39650">
    <property type="entry name" value="CDP-ARCHAEOL SYNTHASE"/>
    <property type="match status" value="1"/>
</dbReference>
<dbReference type="PANTHER" id="PTHR39650:SF1">
    <property type="entry name" value="CDP-ARCHAEOL SYNTHASE"/>
    <property type="match status" value="1"/>
</dbReference>
<keyword evidence="1" id="KW-1133">Transmembrane helix</keyword>
<sequence length="179" mass="20333">MIILQALYFMLPAYCANMAPVFATKIFGKKFNLPLDFGLKYQGKEILGKNKTWRGLLAGILVGIATVCLQAYLEQFGFFKMISIINYEAIDVLAYGFLFGFGVISADAIKSLFKRRLDIKPGAKWFPWDQLDFSGGLILILLVYLPPWYIFLLSLIISPFLPLASNWIGYKLKLKKVAW</sequence>
<feature type="transmembrane region" description="Helical" evidence="1">
    <location>
        <begin position="93"/>
        <end position="113"/>
    </location>
</feature>
<dbReference type="Pfam" id="PF01864">
    <property type="entry name" value="CarS-like"/>
    <property type="match status" value="1"/>
</dbReference>
<evidence type="ECO:0000313" key="3">
    <source>
        <dbReference type="Proteomes" id="UP000176260"/>
    </source>
</evidence>
<dbReference type="EMBL" id="MHIA01000006">
    <property type="protein sequence ID" value="OGY42792.1"/>
    <property type="molecule type" value="Genomic_DNA"/>
</dbReference>
<accession>A0A1G1XS42</accession>
<proteinExistence type="predicted"/>
<keyword evidence="1" id="KW-0812">Transmembrane</keyword>
<dbReference type="Proteomes" id="UP000176260">
    <property type="component" value="Unassembled WGS sequence"/>
</dbReference>
<reference evidence="2 3" key="1">
    <citation type="journal article" date="2016" name="Nat. Commun.">
        <title>Thousands of microbial genomes shed light on interconnected biogeochemical processes in an aquifer system.</title>
        <authorList>
            <person name="Anantharaman K."/>
            <person name="Brown C.T."/>
            <person name="Hug L.A."/>
            <person name="Sharon I."/>
            <person name="Castelle C.J."/>
            <person name="Probst A.J."/>
            <person name="Thomas B.C."/>
            <person name="Singh A."/>
            <person name="Wilkins M.J."/>
            <person name="Karaoz U."/>
            <person name="Brodie E.L."/>
            <person name="Williams K.H."/>
            <person name="Hubbard S.S."/>
            <person name="Banfield J.F."/>
        </authorList>
    </citation>
    <scope>NUCLEOTIDE SEQUENCE [LARGE SCALE GENOMIC DNA]</scope>
</reference>
<protein>
    <recommendedName>
        <fullName evidence="4">CDP-2,3-bis-(O-geranylgeranyl)-sn-glycerol synthase</fullName>
    </recommendedName>
</protein>
<organism evidence="2 3">
    <name type="scientific">Candidatus Buchananbacteria bacterium RBG_13_39_9</name>
    <dbReference type="NCBI Taxonomy" id="1797531"/>
    <lineage>
        <taxon>Bacteria</taxon>
        <taxon>Candidatus Buchananiibacteriota</taxon>
    </lineage>
</organism>
<evidence type="ECO:0000313" key="2">
    <source>
        <dbReference type="EMBL" id="OGY42792.1"/>
    </source>
</evidence>
<gene>
    <name evidence="2" type="ORF">A2Y67_03615</name>
</gene>
<dbReference type="InterPro" id="IPR032690">
    <property type="entry name" value="CarS"/>
</dbReference>